<proteinExistence type="predicted"/>
<name>A0A4V3CYC5_LABRH</name>
<dbReference type="InterPro" id="IPR025680">
    <property type="entry name" value="DddI"/>
</dbReference>
<dbReference type="Proteomes" id="UP000295444">
    <property type="component" value="Unassembled WGS sequence"/>
</dbReference>
<protein>
    <submittedName>
        <fullName evidence="1">Immunity protein Imm1 of predicted polymorphic toxin system</fullName>
    </submittedName>
</protein>
<dbReference type="EMBL" id="SNXZ01000006">
    <property type="protein sequence ID" value="TDP93648.1"/>
    <property type="molecule type" value="Genomic_DNA"/>
</dbReference>
<evidence type="ECO:0000313" key="1">
    <source>
        <dbReference type="EMBL" id="TDP93648.1"/>
    </source>
</evidence>
<dbReference type="RefSeq" id="WP_133852677.1">
    <property type="nucleotide sequence ID" value="NZ_SNXZ01000006.1"/>
</dbReference>
<gene>
    <name evidence="1" type="ORF">EV186_10642</name>
</gene>
<dbReference type="Pfam" id="PF14430">
    <property type="entry name" value="Imm1"/>
    <property type="match status" value="1"/>
</dbReference>
<keyword evidence="2" id="KW-1185">Reference proteome</keyword>
<evidence type="ECO:0000313" key="2">
    <source>
        <dbReference type="Proteomes" id="UP000295444"/>
    </source>
</evidence>
<accession>A0A4V3CYC5</accession>
<dbReference type="AlphaFoldDB" id="A0A4V3CYC5"/>
<organism evidence="1 2">
    <name type="scientific">Labedaea rhizosphaerae</name>
    <dbReference type="NCBI Taxonomy" id="598644"/>
    <lineage>
        <taxon>Bacteria</taxon>
        <taxon>Bacillati</taxon>
        <taxon>Actinomycetota</taxon>
        <taxon>Actinomycetes</taxon>
        <taxon>Pseudonocardiales</taxon>
        <taxon>Pseudonocardiaceae</taxon>
        <taxon>Labedaea</taxon>
    </lineage>
</organism>
<comment type="caution">
    <text evidence="1">The sequence shown here is derived from an EMBL/GenBank/DDBJ whole genome shotgun (WGS) entry which is preliminary data.</text>
</comment>
<sequence>MRAVLRIRGDVVDGERSTATADDSRIALVDHYLGELSARPRGGVVFLELDRAGDGFVGLDRYRHVVDGAPTETPEVIEYVRVGVLGTLGAAEWVRLRVGSDELTVCATDRADSVDDQPRVLYDGGVPYYFPPTTVVPLAQVRRLMVDFATTGQWSDAVPWKPHDQMLV</sequence>
<reference evidence="1 2" key="1">
    <citation type="submission" date="2019-03" db="EMBL/GenBank/DDBJ databases">
        <title>Genomic Encyclopedia of Type Strains, Phase IV (KMG-IV): sequencing the most valuable type-strain genomes for metagenomic binning, comparative biology and taxonomic classification.</title>
        <authorList>
            <person name="Goeker M."/>
        </authorList>
    </citation>
    <scope>NUCLEOTIDE SEQUENCE [LARGE SCALE GENOMIC DNA]</scope>
    <source>
        <strain evidence="1 2">DSM 45361</strain>
    </source>
</reference>